<protein>
    <submittedName>
        <fullName evidence="2">IAP-2</fullName>
    </submittedName>
</protein>
<reference evidence="2" key="1">
    <citation type="journal article" date="2019" name="Viruses">
        <title>A Nymphalid-Infecting Group I Alphabaculovirus Isolated from the Major Passion Fruit Caterpillar Pest Dione juno juno (Lepidoptera: Nymphalidae).</title>
        <authorList>
            <person name="Ribeiro B.M."/>
            <person name="Dos Santos E.R."/>
            <person name="Trentin L.B."/>
            <person name="da Silva L.A."/>
            <person name="de Melo F.L."/>
            <person name="Kitajima E.W."/>
            <person name="Ardisson-Araujo D.M.P."/>
        </authorList>
    </citation>
    <scope>NUCLEOTIDE SEQUENCE</scope>
    <source>
        <strain evidence="2">Araguari-MG</strain>
    </source>
</reference>
<dbReference type="Proteomes" id="UP000831804">
    <property type="component" value="Segment"/>
</dbReference>
<evidence type="ECO:0000256" key="1">
    <source>
        <dbReference type="SAM" id="MobiDB-lite"/>
    </source>
</evidence>
<dbReference type="InterPro" id="IPR013083">
    <property type="entry name" value="Znf_RING/FYVE/PHD"/>
</dbReference>
<accession>A0AAE6LC97</accession>
<sequence length="252" mass="28037">MDLQRFNFLLLSTQGRVLTMAPMCLDDAQKIDLATAGLFFHNNTIKCIGCRVTMDKVDARRVKRHAYSDNCISATNALLANERLRARSFASFKWARRQFKLQARVVDMLSRRGFYCFGKRARLRCVGCKAITTYVSVDDAQRAHDAACAFRHVFDLDLNDDCALLSKVMQTDLPPPPPPSRSSSDTPPPPPSAPSAPPDLGVSECKVCFANEKSVCFLPCRHLVVCAECSSRCTRCCVCNAKISSRIHTLPQ</sequence>
<dbReference type="KEGG" id="vg:80538295"/>
<dbReference type="InterPro" id="IPR001370">
    <property type="entry name" value="BIR_rpt"/>
</dbReference>
<name>A0AAE6LC97_9ABAC</name>
<dbReference type="Pfam" id="PF13920">
    <property type="entry name" value="zf-C3HC4_3"/>
    <property type="match status" value="1"/>
</dbReference>
<evidence type="ECO:0000313" key="3">
    <source>
        <dbReference type="Proteomes" id="UP000831804"/>
    </source>
</evidence>
<dbReference type="SUPFAM" id="SSF57924">
    <property type="entry name" value="Inhibitor of apoptosis (IAP) repeat"/>
    <property type="match status" value="1"/>
</dbReference>
<dbReference type="RefSeq" id="YP_010799840.1">
    <property type="nucleotide sequence ID" value="NC_076692.1"/>
</dbReference>
<dbReference type="EMBL" id="MK558262">
    <property type="protein sequence ID" value="QDL57043.1"/>
    <property type="molecule type" value="Genomic_DNA"/>
</dbReference>
<gene>
    <name evidence="2" type="primary">iap-2</name>
    <name evidence="2" type="ORF">DijuNPV-ORF-88</name>
</gene>
<organism evidence="2 3">
    <name type="scientific">Dione juno nucleopolyhedrovirus</name>
    <dbReference type="NCBI Taxonomy" id="2594175"/>
    <lineage>
        <taxon>Viruses</taxon>
        <taxon>Viruses incertae sedis</taxon>
        <taxon>Naldaviricetes</taxon>
        <taxon>Lefavirales</taxon>
        <taxon>Baculoviridae</taxon>
        <taxon>Alphabaculovirus</taxon>
        <taxon>Alphabaculovirus dijunonis</taxon>
    </lineage>
</organism>
<keyword evidence="3" id="KW-1185">Reference proteome</keyword>
<dbReference type="PROSITE" id="PS50143">
    <property type="entry name" value="BIR_REPEAT_2"/>
    <property type="match status" value="1"/>
</dbReference>
<dbReference type="GeneID" id="80538295"/>
<feature type="region of interest" description="Disordered" evidence="1">
    <location>
        <begin position="173"/>
        <end position="197"/>
    </location>
</feature>
<evidence type="ECO:0000313" key="2">
    <source>
        <dbReference type="EMBL" id="QDL57043.1"/>
    </source>
</evidence>
<proteinExistence type="predicted"/>
<dbReference type="Gene3D" id="3.30.40.10">
    <property type="entry name" value="Zinc/RING finger domain, C3HC4 (zinc finger)"/>
    <property type="match status" value="1"/>
</dbReference>